<evidence type="ECO:0000259" key="6">
    <source>
        <dbReference type="SMART" id="SM00644"/>
    </source>
</evidence>
<dbReference type="PANTHER" id="PTHR30417">
    <property type="entry name" value="N-ACETYLMURAMOYL-L-ALANINE AMIDASE AMID"/>
    <property type="match status" value="1"/>
</dbReference>
<dbReference type="EC" id="3.5.1.28" evidence="2"/>
<evidence type="ECO:0000313" key="7">
    <source>
        <dbReference type="EMBL" id="MER5172283.1"/>
    </source>
</evidence>
<dbReference type="CDD" id="cd06583">
    <property type="entry name" value="PGRP"/>
    <property type="match status" value="1"/>
</dbReference>
<dbReference type="Gene3D" id="3.40.80.10">
    <property type="entry name" value="Peptidoglycan recognition protein-like"/>
    <property type="match status" value="1"/>
</dbReference>
<proteinExistence type="predicted"/>
<dbReference type="InterPro" id="IPR036505">
    <property type="entry name" value="Amidase/PGRP_sf"/>
</dbReference>
<dbReference type="SUPFAM" id="SSF55846">
    <property type="entry name" value="N-acetylmuramoyl-L-alanine amidase-like"/>
    <property type="match status" value="1"/>
</dbReference>
<feature type="domain" description="N-acetylmuramoyl-L-alanine amidase" evidence="6">
    <location>
        <begin position="7"/>
        <end position="140"/>
    </location>
</feature>
<sequence>MTEPFPSPNHGERREGARPDHVVLHFTAMKDMASARERLCDPAAEVSAHWLIGNDGTMMQLVDEARRAWHAGVGHWGDCSDLNSRSIGIELDNPGTRPFSHTQMAALEGLLARILRQWQIPPQNVIAHSDMAPARKFDPGPRFDWARLARQGLAVMPSQPVDGLAPDMAQFLTLAQLFGYTSPDHDRILPAVRLRFRPFHDGPLDSTDMGLIAALARDYGQDGDQWRACQRGAPSRAAPRGSAGSPWRRSGCWCPDRRSP</sequence>
<name>A0ABV1SHA1_9RHOB</name>
<feature type="region of interest" description="Disordered" evidence="5">
    <location>
        <begin position="1"/>
        <end position="20"/>
    </location>
</feature>
<dbReference type="PANTHER" id="PTHR30417:SF1">
    <property type="entry name" value="N-ACETYLMURAMOYL-L-ALANINE AMIDASE AMID"/>
    <property type="match status" value="1"/>
</dbReference>
<evidence type="ECO:0000256" key="1">
    <source>
        <dbReference type="ARBA" id="ARBA00001561"/>
    </source>
</evidence>
<evidence type="ECO:0000256" key="5">
    <source>
        <dbReference type="SAM" id="MobiDB-lite"/>
    </source>
</evidence>
<feature type="compositionally biased region" description="Basic and acidic residues" evidence="5">
    <location>
        <begin position="10"/>
        <end position="20"/>
    </location>
</feature>
<reference evidence="7 8" key="1">
    <citation type="submission" date="2024-01" db="EMBL/GenBank/DDBJ databases">
        <authorList>
            <person name="Deng Y."/>
            <person name="Su J."/>
        </authorList>
    </citation>
    <scope>NUCLEOTIDE SEQUENCE [LARGE SCALE GENOMIC DNA]</scope>
    <source>
        <strain evidence="7 8">CPCC 100088</strain>
    </source>
</reference>
<evidence type="ECO:0000256" key="4">
    <source>
        <dbReference type="ARBA" id="ARBA00023316"/>
    </source>
</evidence>
<comment type="caution">
    <text evidence="7">The sequence shown here is derived from an EMBL/GenBank/DDBJ whole genome shotgun (WGS) entry which is preliminary data.</text>
</comment>
<organism evidence="7 8">
    <name type="scientific">Thioclava kandeliae</name>
    <dbReference type="NCBI Taxonomy" id="3070818"/>
    <lineage>
        <taxon>Bacteria</taxon>
        <taxon>Pseudomonadati</taxon>
        <taxon>Pseudomonadota</taxon>
        <taxon>Alphaproteobacteria</taxon>
        <taxon>Rhodobacterales</taxon>
        <taxon>Paracoccaceae</taxon>
        <taxon>Thioclava</taxon>
    </lineage>
</organism>
<evidence type="ECO:0000313" key="8">
    <source>
        <dbReference type="Proteomes" id="UP001438953"/>
    </source>
</evidence>
<evidence type="ECO:0000256" key="2">
    <source>
        <dbReference type="ARBA" id="ARBA00011901"/>
    </source>
</evidence>
<accession>A0ABV1SHA1</accession>
<dbReference type="Proteomes" id="UP001438953">
    <property type="component" value="Unassembled WGS sequence"/>
</dbReference>
<feature type="region of interest" description="Disordered" evidence="5">
    <location>
        <begin position="226"/>
        <end position="260"/>
    </location>
</feature>
<reference evidence="7 8" key="2">
    <citation type="submission" date="2024-06" db="EMBL/GenBank/DDBJ databases">
        <title>Thioclava kandeliae sp. nov. from a rhizosphere soil sample of Kandelia candel in a mangrove.</title>
        <authorList>
            <person name="Mu T."/>
        </authorList>
    </citation>
    <scope>NUCLEOTIDE SEQUENCE [LARGE SCALE GENOMIC DNA]</scope>
    <source>
        <strain evidence="7 8">CPCC 100088</strain>
    </source>
</reference>
<dbReference type="RefSeq" id="WP_350937030.1">
    <property type="nucleotide sequence ID" value="NZ_JAYWLC010000007.1"/>
</dbReference>
<comment type="catalytic activity">
    <reaction evidence="1">
        <text>Hydrolyzes the link between N-acetylmuramoyl residues and L-amino acid residues in certain cell-wall glycopeptides.</text>
        <dbReference type="EC" id="3.5.1.28"/>
    </reaction>
</comment>
<evidence type="ECO:0000256" key="3">
    <source>
        <dbReference type="ARBA" id="ARBA00022801"/>
    </source>
</evidence>
<keyword evidence="3 7" id="KW-0378">Hydrolase</keyword>
<dbReference type="SMART" id="SM00644">
    <property type="entry name" value="Ami_2"/>
    <property type="match status" value="1"/>
</dbReference>
<protein>
    <recommendedName>
        <fullName evidence="2">N-acetylmuramoyl-L-alanine amidase</fullName>
        <ecNumber evidence="2">3.5.1.28</ecNumber>
    </recommendedName>
</protein>
<dbReference type="EMBL" id="JAYWLC010000007">
    <property type="protein sequence ID" value="MER5172283.1"/>
    <property type="molecule type" value="Genomic_DNA"/>
</dbReference>
<gene>
    <name evidence="7" type="ORF">VSX56_10900</name>
</gene>
<dbReference type="InterPro" id="IPR051206">
    <property type="entry name" value="NAMLAA_amidase_2"/>
</dbReference>
<dbReference type="Pfam" id="PF01510">
    <property type="entry name" value="Amidase_2"/>
    <property type="match status" value="1"/>
</dbReference>
<keyword evidence="8" id="KW-1185">Reference proteome</keyword>
<dbReference type="InterPro" id="IPR002502">
    <property type="entry name" value="Amidase_domain"/>
</dbReference>
<dbReference type="GO" id="GO:0008745">
    <property type="term" value="F:N-acetylmuramoyl-L-alanine amidase activity"/>
    <property type="evidence" value="ECO:0007669"/>
    <property type="project" value="UniProtKB-EC"/>
</dbReference>
<keyword evidence="4" id="KW-0961">Cell wall biogenesis/degradation</keyword>